<comment type="caution">
    <text evidence="1">The sequence shown here is derived from an EMBL/GenBank/DDBJ whole genome shotgun (WGS) entry which is preliminary data.</text>
</comment>
<proteinExistence type="predicted"/>
<organism evidence="1 2">
    <name type="scientific">Candidatus Methanodesulfokora washburnensis</name>
    <dbReference type="NCBI Taxonomy" id="2478471"/>
    <lineage>
        <taxon>Archaea</taxon>
        <taxon>Thermoproteota</taxon>
        <taxon>Candidatus Korarchaeia</taxon>
        <taxon>Candidatus Korarchaeia incertae sedis</taxon>
        <taxon>Candidatus Methanodesulfokora</taxon>
    </lineage>
</organism>
<evidence type="ECO:0000313" key="1">
    <source>
        <dbReference type="EMBL" id="RSN72970.1"/>
    </source>
</evidence>
<dbReference type="AlphaFoldDB" id="A0A429GGE4"/>
<dbReference type="Proteomes" id="UP000277582">
    <property type="component" value="Unassembled WGS sequence"/>
</dbReference>
<name>A0A429GGE4_9CREN</name>
<dbReference type="EMBL" id="RCOS01000132">
    <property type="protein sequence ID" value="RSN72970.1"/>
    <property type="molecule type" value="Genomic_DNA"/>
</dbReference>
<keyword evidence="2" id="KW-1185">Reference proteome</keyword>
<gene>
    <name evidence="1" type="ORF">D6D85_11810</name>
</gene>
<protein>
    <submittedName>
        <fullName evidence="1">Uncharacterized protein</fullName>
    </submittedName>
</protein>
<reference evidence="1 2" key="1">
    <citation type="submission" date="2018-10" db="EMBL/GenBank/DDBJ databases">
        <title>Co-occurring genomic capacity for anaerobic methane metabolism and dissimilatory sulfite reduction discovered in the Korarchaeota.</title>
        <authorList>
            <person name="Mckay L.J."/>
            <person name="Dlakic M."/>
            <person name="Fields M.W."/>
            <person name="Delmont T.O."/>
            <person name="Eren A.M."/>
            <person name="Jay Z.J."/>
            <person name="Klingelsmith K.B."/>
            <person name="Rusch D.B."/>
            <person name="Inskeep W.P."/>
        </authorList>
    </citation>
    <scope>NUCLEOTIDE SEQUENCE [LARGE SCALE GENOMIC DNA]</scope>
    <source>
        <strain evidence="1 2">MDKW</strain>
    </source>
</reference>
<sequence>MYKPVPVKDYIRILTRKRIPYDEIIYLLTEGYDVFIPDMNRKTASYLKKKLKEMMDLEVECKPAEYEGKVGYVFMIPKVREYFKRVVETEDST</sequence>
<evidence type="ECO:0000313" key="2">
    <source>
        <dbReference type="Proteomes" id="UP000277582"/>
    </source>
</evidence>
<accession>A0A429GGE4</accession>